<dbReference type="GO" id="GO:0004222">
    <property type="term" value="F:metalloendopeptidase activity"/>
    <property type="evidence" value="ECO:0007669"/>
    <property type="project" value="InterPro"/>
</dbReference>
<keyword evidence="1" id="KW-0175">Coiled coil</keyword>
<dbReference type="Gene3D" id="1.20.58.760">
    <property type="entry name" value="Peptidase M41"/>
    <property type="match status" value="1"/>
</dbReference>
<sequence length="400" mass="42257">MTNSMNISKLAVAAFISTLATRTNGFSVSSSMTANRSRGILHMSSKADEIAALRAAAQKARDEAQRLSKELGKDIDFTTGKPVADKAPVKALSSSDVLSLLSSNTKFETDDAVSQVNSLDSLVSSGDLSMWKSAQRGPVGTQSPAPLRTFPVSIKTLESRSGGKLSGKTLGVEGDVDVSLDDIKDATIAVTLGATALGIASLAFLPQNIGATLCYLFALIPIVFLGIGSTSPGLIADGIAIFKGTADDEVKKEDRVVRHEAGHFLCGYLCGLPVKSYSITDLGYPCVEFHPTSAGASSGRELSAEEIASLSVIALSGSVAEVLSFENAKGGENDFLELQNIFRRSKDFIGSEKQQDLTRWGALTAYNLINGNKDRYEKLVEAFKQKKSVAECVAAVEASL</sequence>
<feature type="coiled-coil region" evidence="1">
    <location>
        <begin position="43"/>
        <end position="70"/>
    </location>
</feature>
<keyword evidence="3" id="KW-0732">Signal</keyword>
<dbReference type="SUPFAM" id="SSF140990">
    <property type="entry name" value="FtsH protease domain-like"/>
    <property type="match status" value="1"/>
</dbReference>
<evidence type="ECO:0008006" key="5">
    <source>
        <dbReference type="Google" id="ProtNLM"/>
    </source>
</evidence>
<accession>A0A7S2RM93</accession>
<feature type="signal peptide" evidence="3">
    <location>
        <begin position="1"/>
        <end position="25"/>
    </location>
</feature>
<reference evidence="4" key="1">
    <citation type="submission" date="2021-01" db="EMBL/GenBank/DDBJ databases">
        <authorList>
            <person name="Corre E."/>
            <person name="Pelletier E."/>
            <person name="Niang G."/>
            <person name="Scheremetjew M."/>
            <person name="Finn R."/>
            <person name="Kale V."/>
            <person name="Holt S."/>
            <person name="Cochrane G."/>
            <person name="Meng A."/>
            <person name="Brown T."/>
            <person name="Cohen L."/>
        </authorList>
    </citation>
    <scope>NUCLEOTIDE SEQUENCE</scope>
    <source>
        <strain evidence="4">CCMP1452</strain>
    </source>
</reference>
<organism evidence="4">
    <name type="scientific">Eucampia antarctica</name>
    <dbReference type="NCBI Taxonomy" id="49252"/>
    <lineage>
        <taxon>Eukaryota</taxon>
        <taxon>Sar</taxon>
        <taxon>Stramenopiles</taxon>
        <taxon>Ochrophyta</taxon>
        <taxon>Bacillariophyta</taxon>
        <taxon>Mediophyceae</taxon>
        <taxon>Biddulphiophycidae</taxon>
        <taxon>Hemiaulales</taxon>
        <taxon>Hemiaulaceae</taxon>
        <taxon>Eucampia</taxon>
    </lineage>
</organism>
<dbReference type="PANTHER" id="PTHR33471">
    <property type="entry name" value="ATP-DEPENDENT ZINC METALLOPROTEASE-RELATED"/>
    <property type="match status" value="1"/>
</dbReference>
<gene>
    <name evidence="4" type="ORF">EANT1437_LOCUS7761</name>
</gene>
<keyword evidence="2" id="KW-0472">Membrane</keyword>
<feature type="chain" id="PRO_5030674414" description="Peptidase M41 domain-containing protein" evidence="3">
    <location>
        <begin position="26"/>
        <end position="400"/>
    </location>
</feature>
<feature type="transmembrane region" description="Helical" evidence="2">
    <location>
        <begin position="212"/>
        <end position="235"/>
    </location>
</feature>
<feature type="transmembrane region" description="Helical" evidence="2">
    <location>
        <begin position="186"/>
        <end position="205"/>
    </location>
</feature>
<protein>
    <recommendedName>
        <fullName evidence="5">Peptidase M41 domain-containing protein</fullName>
    </recommendedName>
</protein>
<evidence type="ECO:0000313" key="4">
    <source>
        <dbReference type="EMBL" id="CAD9674134.1"/>
    </source>
</evidence>
<keyword evidence="2" id="KW-0812">Transmembrane</keyword>
<dbReference type="GO" id="GO:0004176">
    <property type="term" value="F:ATP-dependent peptidase activity"/>
    <property type="evidence" value="ECO:0007669"/>
    <property type="project" value="InterPro"/>
</dbReference>
<dbReference type="GO" id="GO:0005524">
    <property type="term" value="F:ATP binding"/>
    <property type="evidence" value="ECO:0007669"/>
    <property type="project" value="InterPro"/>
</dbReference>
<dbReference type="InterPro" id="IPR037219">
    <property type="entry name" value="Peptidase_M41-like"/>
</dbReference>
<keyword evidence="2" id="KW-1133">Transmembrane helix</keyword>
<proteinExistence type="predicted"/>
<name>A0A7S2RM93_9STRA</name>
<evidence type="ECO:0000256" key="1">
    <source>
        <dbReference type="SAM" id="Coils"/>
    </source>
</evidence>
<dbReference type="AlphaFoldDB" id="A0A7S2RM93"/>
<dbReference type="EMBL" id="HBHI01015206">
    <property type="protein sequence ID" value="CAD9674134.1"/>
    <property type="molecule type" value="Transcribed_RNA"/>
</dbReference>
<dbReference type="PANTHER" id="PTHR33471:SF7">
    <property type="entry name" value="ATP-DEPENDENT ZINC METALLOPROTEASE-RELATED"/>
    <property type="match status" value="1"/>
</dbReference>
<evidence type="ECO:0000256" key="3">
    <source>
        <dbReference type="SAM" id="SignalP"/>
    </source>
</evidence>
<dbReference type="GO" id="GO:0006508">
    <property type="term" value="P:proteolysis"/>
    <property type="evidence" value="ECO:0007669"/>
    <property type="project" value="InterPro"/>
</dbReference>
<evidence type="ECO:0000256" key="2">
    <source>
        <dbReference type="SAM" id="Phobius"/>
    </source>
</evidence>